<dbReference type="GO" id="GO:0005829">
    <property type="term" value="C:cytosol"/>
    <property type="evidence" value="ECO:0007669"/>
    <property type="project" value="TreeGrafter"/>
</dbReference>
<proteinExistence type="predicted"/>
<comment type="caution">
    <text evidence="3">The sequence shown here is derived from an EMBL/GenBank/DDBJ whole genome shotgun (WGS) entry which is preliminary data.</text>
</comment>
<dbReference type="GO" id="GO:0016020">
    <property type="term" value="C:membrane"/>
    <property type="evidence" value="ECO:0007669"/>
    <property type="project" value="TreeGrafter"/>
</dbReference>
<protein>
    <recommendedName>
        <fullName evidence="2">C2H2-type domain-containing protein</fullName>
    </recommendedName>
</protein>
<evidence type="ECO:0000256" key="1">
    <source>
        <dbReference type="SAM" id="MobiDB-lite"/>
    </source>
</evidence>
<dbReference type="Pfam" id="PF00400">
    <property type="entry name" value="WD40"/>
    <property type="match status" value="1"/>
</dbReference>
<dbReference type="InterPro" id="IPR036322">
    <property type="entry name" value="WD40_repeat_dom_sf"/>
</dbReference>
<organism evidence="3 4">
    <name type="scientific">Lymnaea stagnalis</name>
    <name type="common">Great pond snail</name>
    <name type="synonym">Helix stagnalis</name>
    <dbReference type="NCBI Taxonomy" id="6523"/>
    <lineage>
        <taxon>Eukaryota</taxon>
        <taxon>Metazoa</taxon>
        <taxon>Spiralia</taxon>
        <taxon>Lophotrochozoa</taxon>
        <taxon>Mollusca</taxon>
        <taxon>Gastropoda</taxon>
        <taxon>Heterobranchia</taxon>
        <taxon>Euthyneura</taxon>
        <taxon>Panpulmonata</taxon>
        <taxon>Hygrophila</taxon>
        <taxon>Lymnaeoidea</taxon>
        <taxon>Lymnaeidae</taxon>
        <taxon>Lymnaea</taxon>
    </lineage>
</organism>
<dbReference type="PANTHER" id="PTHR14435">
    <property type="entry name" value="ZINC FINGER PROTEIN 106"/>
    <property type="match status" value="1"/>
</dbReference>
<reference evidence="3 4" key="1">
    <citation type="submission" date="2024-04" db="EMBL/GenBank/DDBJ databases">
        <authorList>
            <consortium name="Genoscope - CEA"/>
            <person name="William W."/>
        </authorList>
    </citation>
    <scope>NUCLEOTIDE SEQUENCE [LARGE SCALE GENOMIC DNA]</scope>
</reference>
<dbReference type="SUPFAM" id="SSF50978">
    <property type="entry name" value="WD40 repeat-like"/>
    <property type="match status" value="1"/>
</dbReference>
<name>A0AAV2HXM6_LYMST</name>
<feature type="region of interest" description="Disordered" evidence="1">
    <location>
        <begin position="1"/>
        <end position="34"/>
    </location>
</feature>
<evidence type="ECO:0000313" key="3">
    <source>
        <dbReference type="EMBL" id="CAL1538531.1"/>
    </source>
</evidence>
<dbReference type="InterPro" id="IPR001680">
    <property type="entry name" value="WD40_rpt"/>
</dbReference>
<accession>A0AAV2HXM6</accession>
<dbReference type="PANTHER" id="PTHR14435:SF2">
    <property type="entry name" value="ZINC FINGER PROTEIN 106"/>
    <property type="match status" value="1"/>
</dbReference>
<dbReference type="InterPro" id="IPR042622">
    <property type="entry name" value="Znf106"/>
</dbReference>
<evidence type="ECO:0000259" key="2">
    <source>
        <dbReference type="PROSITE" id="PS00028"/>
    </source>
</evidence>
<dbReference type="PROSITE" id="PS00028">
    <property type="entry name" value="ZINC_FINGER_C2H2_1"/>
    <property type="match status" value="1"/>
</dbReference>
<dbReference type="AlphaFoldDB" id="A0AAV2HXM6"/>
<keyword evidence="4" id="KW-1185">Reference proteome</keyword>
<dbReference type="InterPro" id="IPR013087">
    <property type="entry name" value="Znf_C2H2_type"/>
</dbReference>
<dbReference type="Proteomes" id="UP001497497">
    <property type="component" value="Unassembled WGS sequence"/>
</dbReference>
<sequence>MPDSGSVRTEDALIASRSYESGKHKEGKSSSYNFDGKAQETLADTHLDLDRKMSRFPGNYGPVIELQVLEGSLYVAYSSFGVQIFSLLDTSSEAMARYSSSCLHCMTVAKLKGCTTLVTGLGGKLSFCDTQKQPRELDQVSFDMGTPVKCLLMLEHIIYVGLATGEISVFDTKKMTETDRFICCDHPIHCLAPAQEGSSKLLCVSSQDGTILIVNAHTSLPLRILTGHTKTSFSLQVDGPFVYSGSGDSCVIIHNLHTGVVEHSIHDNQGLVKTVCYNNGFLFTGGMDRLVRCYDTKTRKLVQVYYGAERGVITKIFVYNNMLITGNITGAVDCVELDVKAKHRCHKGCKLKFGNRSHLFWHLLEDHNITTMT</sequence>
<gene>
    <name evidence="3" type="ORF">GSLYS_00012352001</name>
</gene>
<dbReference type="Gene3D" id="2.130.10.10">
    <property type="entry name" value="YVTN repeat-like/Quinoprotein amine dehydrogenase"/>
    <property type="match status" value="1"/>
</dbReference>
<dbReference type="SMART" id="SM00320">
    <property type="entry name" value="WD40"/>
    <property type="match status" value="3"/>
</dbReference>
<dbReference type="EMBL" id="CAXITT010000302">
    <property type="protein sequence ID" value="CAL1538531.1"/>
    <property type="molecule type" value="Genomic_DNA"/>
</dbReference>
<dbReference type="InterPro" id="IPR015943">
    <property type="entry name" value="WD40/YVTN_repeat-like_dom_sf"/>
</dbReference>
<feature type="domain" description="C2H2-type" evidence="2">
    <location>
        <begin position="345"/>
        <end position="367"/>
    </location>
</feature>
<evidence type="ECO:0000313" key="4">
    <source>
        <dbReference type="Proteomes" id="UP001497497"/>
    </source>
</evidence>
<dbReference type="GO" id="GO:0017124">
    <property type="term" value="F:SH3 domain binding"/>
    <property type="evidence" value="ECO:0007669"/>
    <property type="project" value="TreeGrafter"/>
</dbReference>
<dbReference type="GO" id="GO:0003723">
    <property type="term" value="F:RNA binding"/>
    <property type="evidence" value="ECO:0007669"/>
    <property type="project" value="InterPro"/>
</dbReference>